<dbReference type="InterPro" id="IPR055407">
    <property type="entry name" value="TraM_C"/>
</dbReference>
<accession>A0AB33JLP0</accession>
<organism evidence="5">
    <name type="scientific">Prevotella sp. GTC17262</name>
    <dbReference type="NCBI Taxonomy" id="3236797"/>
    <lineage>
        <taxon>Bacteria</taxon>
        <taxon>Pseudomonadati</taxon>
        <taxon>Bacteroidota</taxon>
        <taxon>Bacteroidia</taxon>
        <taxon>Bacteroidales</taxon>
        <taxon>Prevotellaceae</taxon>
        <taxon>Prevotella</taxon>
    </lineage>
</organism>
<dbReference type="NCBIfam" id="TIGR03779">
    <property type="entry name" value="Bac_Flav_CT_M"/>
    <property type="match status" value="1"/>
</dbReference>
<keyword evidence="3" id="KW-0812">Transmembrane</keyword>
<dbReference type="EMBL" id="AP035789">
    <property type="protein sequence ID" value="BFO80367.1"/>
    <property type="molecule type" value="Genomic_DNA"/>
</dbReference>
<reference evidence="5" key="1">
    <citation type="submission" date="2024-07" db="EMBL/GenBank/DDBJ databases">
        <title>Complete genome sequence of Prevotella sp. YM-2024 GTC17262.</title>
        <authorList>
            <person name="Hayashi M."/>
            <person name="Muto Y."/>
            <person name="Tanaka K."/>
            <person name="Niwa H."/>
        </authorList>
    </citation>
    <scope>NUCLEOTIDE SEQUENCE</scope>
    <source>
        <strain evidence="5">GTC17262</strain>
    </source>
</reference>
<name>A0AB33JLP0_9BACT</name>
<evidence type="ECO:0000256" key="1">
    <source>
        <dbReference type="SAM" id="Coils"/>
    </source>
</evidence>
<dbReference type="InterPro" id="IPR022187">
    <property type="entry name" value="Conjug_transposon_TraM"/>
</dbReference>
<feature type="domain" description="Conjugative transposon TraM C-terminal" evidence="4">
    <location>
        <begin position="283"/>
        <end position="431"/>
    </location>
</feature>
<feature type="transmembrane region" description="Helical" evidence="3">
    <location>
        <begin position="24"/>
        <end position="42"/>
    </location>
</feature>
<keyword evidence="3" id="KW-0472">Membrane</keyword>
<evidence type="ECO:0000256" key="3">
    <source>
        <dbReference type="SAM" id="Phobius"/>
    </source>
</evidence>
<feature type="coiled-coil region" evidence="1">
    <location>
        <begin position="156"/>
        <end position="190"/>
    </location>
</feature>
<dbReference type="AlphaFoldDB" id="A0AB33JLP0"/>
<keyword evidence="3" id="KW-1133">Transmembrane helix</keyword>
<sequence length="436" mass="47700">MQADRPEKEKLPFTEAQRQKRMKMIAYPLMGLLFIGSMWLIFAPSSKDREKEGKGFNTEMPTADGTDIIADKKKAYETAEDEQKQRRREDALHDLGALFGDNAGKVDGTPDDFTPAREGGSTASPVSDRRAGHGTVRSSMTAYEDINATLGNFYERSGQDAEKEELKGRVSELEERLKAERDRKSSTEEQVALMEKSYQLAARYMGHGGNGQTLPAVAPEPSTVEESKKEKTVSAVRQVAHQVVSALGQPVSDEEFIQQHSSDRNYGFHTAVGTKPLTDKNTIAASVYGDQSVTDGQTVRLRLLEPMAVGDRIIPKNSVVVGTARIQGERLAVQITSLEYRGMVILTELAVYDTDGQAGIFIPGSMEQNTAREIAANMGGSLGSSINISTNAGAQLASDMGKGIILGTSQYIAKKMRTVRVHLKAGYRVMLYQKPQ</sequence>
<proteinExistence type="predicted"/>
<feature type="region of interest" description="Disordered" evidence="2">
    <location>
        <begin position="48"/>
        <end position="140"/>
    </location>
</feature>
<evidence type="ECO:0000256" key="2">
    <source>
        <dbReference type="SAM" id="MobiDB-lite"/>
    </source>
</evidence>
<protein>
    <submittedName>
        <fullName evidence="5">Conjugative transposon protein TraM</fullName>
    </submittedName>
</protein>
<evidence type="ECO:0000259" key="4">
    <source>
        <dbReference type="Pfam" id="PF12508"/>
    </source>
</evidence>
<keyword evidence="1" id="KW-0175">Coiled coil</keyword>
<dbReference type="Pfam" id="PF12508">
    <property type="entry name" value="Transposon_TraM"/>
    <property type="match status" value="1"/>
</dbReference>
<gene>
    <name evidence="5" type="primary">traM_1</name>
    <name evidence="5" type="ORF">GTC17262_05580</name>
</gene>
<evidence type="ECO:0000313" key="5">
    <source>
        <dbReference type="EMBL" id="BFO80367.1"/>
    </source>
</evidence>
<feature type="compositionally biased region" description="Basic and acidic residues" evidence="2">
    <location>
        <begin position="69"/>
        <end position="93"/>
    </location>
</feature>